<dbReference type="RefSeq" id="WP_086455922.1">
    <property type="nucleotide sequence ID" value="NZ_FXWL01000001.1"/>
</dbReference>
<protein>
    <submittedName>
        <fullName evidence="3">Pimeloyl-ACP methyl ester carboxylesterase</fullName>
    </submittedName>
</protein>
<evidence type="ECO:0000313" key="3">
    <source>
        <dbReference type="EMBL" id="SMQ61277.1"/>
    </source>
</evidence>
<dbReference type="Pfam" id="PF12697">
    <property type="entry name" value="Abhydrolase_6"/>
    <property type="match status" value="1"/>
</dbReference>
<keyword evidence="4" id="KW-1185">Reference proteome</keyword>
<name>A0A1Y6EFA7_9SPHN</name>
<dbReference type="AlphaFoldDB" id="A0A1Y6EFA7"/>
<proteinExistence type="predicted"/>
<dbReference type="InterPro" id="IPR029058">
    <property type="entry name" value="AB_hydrolase_fold"/>
</dbReference>
<dbReference type="InterPro" id="IPR000073">
    <property type="entry name" value="AB_hydrolase_1"/>
</dbReference>
<dbReference type="GeneID" id="303000624"/>
<dbReference type="PANTHER" id="PTHR43194:SF2">
    <property type="entry name" value="PEROXISOMAL MEMBRANE PROTEIN LPX1"/>
    <property type="match status" value="1"/>
</dbReference>
<dbReference type="SUPFAM" id="SSF53474">
    <property type="entry name" value="alpha/beta-Hydrolases"/>
    <property type="match status" value="1"/>
</dbReference>
<accession>A0A1Y6EFA7</accession>
<evidence type="ECO:0000313" key="4">
    <source>
        <dbReference type="Proteomes" id="UP000194469"/>
    </source>
</evidence>
<feature type="chain" id="PRO_5013232492" evidence="1">
    <location>
        <begin position="24"/>
        <end position="302"/>
    </location>
</feature>
<feature type="domain" description="AB hydrolase-1" evidence="2">
    <location>
        <begin position="51"/>
        <end position="295"/>
    </location>
</feature>
<keyword evidence="1" id="KW-0732">Signal</keyword>
<gene>
    <name evidence="3" type="ORF">SAMN06295984_0543</name>
</gene>
<dbReference type="Proteomes" id="UP000194469">
    <property type="component" value="Unassembled WGS sequence"/>
</dbReference>
<feature type="signal peptide" evidence="1">
    <location>
        <begin position="1"/>
        <end position="23"/>
    </location>
</feature>
<evidence type="ECO:0000259" key="2">
    <source>
        <dbReference type="Pfam" id="PF12697"/>
    </source>
</evidence>
<dbReference type="EMBL" id="FXWL01000001">
    <property type="protein sequence ID" value="SMQ61277.1"/>
    <property type="molecule type" value="Genomic_DNA"/>
</dbReference>
<evidence type="ECO:0000256" key="1">
    <source>
        <dbReference type="SAM" id="SignalP"/>
    </source>
</evidence>
<dbReference type="PANTHER" id="PTHR43194">
    <property type="entry name" value="HYDROLASE ALPHA/BETA FOLD FAMILY"/>
    <property type="match status" value="1"/>
</dbReference>
<dbReference type="InterPro" id="IPR050228">
    <property type="entry name" value="Carboxylesterase_BioH"/>
</dbReference>
<organism evidence="3 4">
    <name type="scientific">Sphingopyxis terrae subsp. ummariensis</name>
    <dbReference type="NCBI Taxonomy" id="429001"/>
    <lineage>
        <taxon>Bacteria</taxon>
        <taxon>Pseudomonadati</taxon>
        <taxon>Pseudomonadota</taxon>
        <taxon>Alphaproteobacteria</taxon>
        <taxon>Sphingomonadales</taxon>
        <taxon>Sphingomonadaceae</taxon>
        <taxon>Sphingopyxis</taxon>
    </lineage>
</organism>
<reference evidence="4" key="1">
    <citation type="submission" date="2017-04" db="EMBL/GenBank/DDBJ databases">
        <authorList>
            <person name="Varghese N."/>
            <person name="Submissions S."/>
        </authorList>
    </citation>
    <scope>NUCLEOTIDE SEQUENCE [LARGE SCALE GENOMIC DNA]</scope>
    <source>
        <strain evidence="4">UI2</strain>
    </source>
</reference>
<sequence length="302" mass="31906">MKRLSIAALFILLIATIAPRADAAEGAAGCGTGLLEGKRITVEAEGDGPDVVLIPGLSSPRAVWAPTAERLKATHRLHLVEVRGFGGDAPGPNAEGPILEPMMREIADYIDDCIVDQGRPAPAIIGHSLGGLTAMMIAARAPKEVGRLMVVDSLPFFGMLFGSTATVAGVEPQAAAMQKMLAARDSAEADDRTLQMMSATDAGRAQVKAWTRAANAKVAAQLMYDDMTTDLRPELGAIASPFTMLYPLDASVMPEAMVDGLYKGAFTAARTVKLKRIDGSRHFIMLDQPEAFAAAVDEFLAN</sequence>
<dbReference type="PRINTS" id="PR00111">
    <property type="entry name" value="ABHYDROLASE"/>
</dbReference>
<dbReference type="Gene3D" id="3.40.50.1820">
    <property type="entry name" value="alpha/beta hydrolase"/>
    <property type="match status" value="1"/>
</dbReference>